<name>A0A6B0QYF8_9CETA</name>
<organism evidence="2 3">
    <name type="scientific">Bos mutus</name>
    <name type="common">wild yak</name>
    <dbReference type="NCBI Taxonomy" id="72004"/>
    <lineage>
        <taxon>Eukaryota</taxon>
        <taxon>Metazoa</taxon>
        <taxon>Chordata</taxon>
        <taxon>Craniata</taxon>
        <taxon>Vertebrata</taxon>
        <taxon>Euteleostomi</taxon>
        <taxon>Mammalia</taxon>
        <taxon>Eutheria</taxon>
        <taxon>Laurasiatheria</taxon>
        <taxon>Artiodactyla</taxon>
        <taxon>Ruminantia</taxon>
        <taxon>Pecora</taxon>
        <taxon>Bovidae</taxon>
        <taxon>Bovinae</taxon>
        <taxon>Bos</taxon>
    </lineage>
</organism>
<keyword evidence="3" id="KW-1185">Reference proteome</keyword>
<evidence type="ECO:0000313" key="3">
    <source>
        <dbReference type="Proteomes" id="UP000322234"/>
    </source>
</evidence>
<reference evidence="2" key="1">
    <citation type="submission" date="2019-10" db="EMBL/GenBank/DDBJ databases">
        <title>The sequence and de novo assembly of the wild yak genome.</title>
        <authorList>
            <person name="Liu Y."/>
        </authorList>
    </citation>
    <scope>NUCLEOTIDE SEQUENCE [LARGE SCALE GENOMIC DNA]</scope>
    <source>
        <strain evidence="2">WY2019</strain>
    </source>
</reference>
<evidence type="ECO:0000256" key="1">
    <source>
        <dbReference type="SAM" id="MobiDB-lite"/>
    </source>
</evidence>
<dbReference type="AlphaFoldDB" id="A0A6B0QYF8"/>
<dbReference type="EMBL" id="VBQZ03000005">
    <property type="protein sequence ID" value="MXQ80614.1"/>
    <property type="molecule type" value="Genomic_DNA"/>
</dbReference>
<proteinExistence type="predicted"/>
<feature type="region of interest" description="Disordered" evidence="1">
    <location>
        <begin position="55"/>
        <end position="99"/>
    </location>
</feature>
<protein>
    <submittedName>
        <fullName evidence="2">Uncharacterized protein</fullName>
    </submittedName>
</protein>
<evidence type="ECO:0000313" key="2">
    <source>
        <dbReference type="EMBL" id="MXQ80614.1"/>
    </source>
</evidence>
<feature type="compositionally biased region" description="Basic and acidic residues" evidence="1">
    <location>
        <begin position="81"/>
        <end position="99"/>
    </location>
</feature>
<accession>A0A6B0QYF8</accession>
<feature type="compositionally biased region" description="Basic and acidic residues" evidence="1">
    <location>
        <begin position="63"/>
        <end position="74"/>
    </location>
</feature>
<sequence length="143" mass="16354">MKPERWTIVSERNVFAHVASLDFALDNCAVVIHHAGGCMDVPGVCQARCKDLQGGFSEPMSLADEKFSAMKKEKEEEEDKEKDKEKKEEEEEKKEKEETSKKLIFFSKQKMEVSNAHKIYHFQLTFIVSTAIELGGGNEKLRQ</sequence>
<gene>
    <name evidence="2" type="ORF">E5288_WYG008942</name>
</gene>
<dbReference type="Proteomes" id="UP000322234">
    <property type="component" value="Unassembled WGS sequence"/>
</dbReference>
<comment type="caution">
    <text evidence="2">The sequence shown here is derived from an EMBL/GenBank/DDBJ whole genome shotgun (WGS) entry which is preliminary data.</text>
</comment>